<evidence type="ECO:0000313" key="1">
    <source>
        <dbReference type="EMBL" id="EYR64276.1"/>
    </source>
</evidence>
<accession>A0A021VSZ6</accession>
<dbReference type="EMBL" id="AXCW01000039">
    <property type="protein sequence ID" value="EYR64276.1"/>
    <property type="molecule type" value="Genomic_DNA"/>
</dbReference>
<keyword evidence="2" id="KW-1185">Reference proteome</keyword>
<protein>
    <submittedName>
        <fullName evidence="1">Uncharacterized protein</fullName>
    </submittedName>
</protein>
<evidence type="ECO:0000313" key="2">
    <source>
        <dbReference type="Proteomes" id="UP000019753"/>
    </source>
</evidence>
<sequence>MWQLGTVGATVALPVDVVQPCVPLIRCRVKGTTEGFGTLGVYSNLGGSGVSNRFAKVTASASIAGALGASVYVLGAPLLSPGPDAVVLRREAGSVEVDSIEFIPLADAHRYNGNTTITQRRARALNLSPVGGPSAGRPNASWDVMVDLSSGVPLTTGAAATTKVNTRWLFDLALGPNTSGVVLAQSVQNVPESGAWLIAQGYMFFRSGTSLIARKFDDAGAVDTTFAAAFPSATGIIRCALEVFYDDAADAFTVYLDGTSLGTVTAPAWHYYMAGLLAGTAAGGGYAAGTATVVQKASPVI</sequence>
<proteinExistence type="predicted"/>
<reference evidence="1 2" key="1">
    <citation type="submission" date="2014-01" db="EMBL/GenBank/DDBJ databases">
        <title>Actinotalea ferrariae CF5-4.</title>
        <authorList>
            <person name="Chen F."/>
            <person name="Li Y."/>
            <person name="Wang G."/>
        </authorList>
    </citation>
    <scope>NUCLEOTIDE SEQUENCE [LARGE SCALE GENOMIC DNA]</scope>
    <source>
        <strain evidence="1 2">CF5-4</strain>
    </source>
</reference>
<gene>
    <name evidence="1" type="ORF">N866_13580</name>
</gene>
<dbReference type="Proteomes" id="UP000019753">
    <property type="component" value="Unassembled WGS sequence"/>
</dbReference>
<dbReference type="AlphaFoldDB" id="A0A021VSZ6"/>
<organism evidence="1 2">
    <name type="scientific">Actinotalea ferrariae CF5-4</name>
    <dbReference type="NCBI Taxonomy" id="948458"/>
    <lineage>
        <taxon>Bacteria</taxon>
        <taxon>Bacillati</taxon>
        <taxon>Actinomycetota</taxon>
        <taxon>Actinomycetes</taxon>
        <taxon>Micrococcales</taxon>
        <taxon>Cellulomonadaceae</taxon>
        <taxon>Actinotalea</taxon>
    </lineage>
</organism>
<dbReference type="RefSeq" id="WP_034223859.1">
    <property type="nucleotide sequence ID" value="NZ_AXCW01000039.1"/>
</dbReference>
<comment type="caution">
    <text evidence="1">The sequence shown here is derived from an EMBL/GenBank/DDBJ whole genome shotgun (WGS) entry which is preliminary data.</text>
</comment>
<name>A0A021VSZ6_9CELL</name>